<evidence type="ECO:0000256" key="1">
    <source>
        <dbReference type="ARBA" id="ARBA00001055"/>
    </source>
</evidence>
<dbReference type="InterPro" id="IPR010084">
    <property type="entry name" value="FabZ"/>
</dbReference>
<evidence type="ECO:0000256" key="7">
    <source>
        <dbReference type="ARBA" id="ARBA00023098"/>
    </source>
</evidence>
<keyword evidence="7 10" id="KW-0443">Lipid metabolism</keyword>
<evidence type="ECO:0000256" key="2">
    <source>
        <dbReference type="ARBA" id="ARBA00004496"/>
    </source>
</evidence>
<evidence type="ECO:0000256" key="6">
    <source>
        <dbReference type="ARBA" id="ARBA00022556"/>
    </source>
</evidence>
<dbReference type="AlphaFoldDB" id="A0A0R2GZJ7"/>
<dbReference type="PATRIC" id="fig|1629.5.peg.1125"/>
<gene>
    <name evidence="10" type="primary">fabZ</name>
    <name evidence="11" type="ORF">IV50_GL001118</name>
</gene>
<dbReference type="Pfam" id="PF07977">
    <property type="entry name" value="FabA"/>
    <property type="match status" value="1"/>
</dbReference>
<accession>A0A0R2GZJ7</accession>
<dbReference type="GO" id="GO:0006633">
    <property type="term" value="P:fatty acid biosynthetic process"/>
    <property type="evidence" value="ECO:0007669"/>
    <property type="project" value="UniProtKB-UniRule"/>
</dbReference>
<keyword evidence="5 10" id="KW-0444">Lipid biosynthesis</keyword>
<sequence>MELNTQEIQEILPHRYPMLLVDRVEEITPGQSATGIKNVTMNEEVFQGHFPGNPTFPGVMMIEALAQTGAIAILTLPEFKGKTVYLASIPKARFRKKVEPGDQIKLTVELEKFRGNVGMGKGTAYVNGKRVTTAELTFAIGD</sequence>
<dbReference type="GO" id="GO:0019171">
    <property type="term" value="F:(3R)-hydroxyacyl-[acyl-carrier-protein] dehydratase activity"/>
    <property type="evidence" value="ECO:0007669"/>
    <property type="project" value="UniProtKB-EC"/>
</dbReference>
<dbReference type="CDD" id="cd01288">
    <property type="entry name" value="FabZ"/>
    <property type="match status" value="1"/>
</dbReference>
<evidence type="ECO:0000313" key="12">
    <source>
        <dbReference type="Proteomes" id="UP000051992"/>
    </source>
</evidence>
<evidence type="ECO:0000256" key="8">
    <source>
        <dbReference type="ARBA" id="ARBA00023239"/>
    </source>
</evidence>
<evidence type="ECO:0000256" key="10">
    <source>
        <dbReference type="HAMAP-Rule" id="MF_00406"/>
    </source>
</evidence>
<dbReference type="PANTHER" id="PTHR30272">
    <property type="entry name" value="3-HYDROXYACYL-[ACYL-CARRIER-PROTEIN] DEHYDRATASE"/>
    <property type="match status" value="1"/>
</dbReference>
<evidence type="ECO:0000313" key="11">
    <source>
        <dbReference type="EMBL" id="KRN46145.1"/>
    </source>
</evidence>
<keyword evidence="4 10" id="KW-0963">Cytoplasm</keyword>
<dbReference type="Gene3D" id="3.10.129.10">
    <property type="entry name" value="Hotdog Thioesterase"/>
    <property type="match status" value="1"/>
</dbReference>
<keyword evidence="6 10" id="KW-0441">Lipid A biosynthesis</keyword>
<dbReference type="NCBIfam" id="NF000582">
    <property type="entry name" value="PRK00006.1"/>
    <property type="match status" value="1"/>
</dbReference>
<dbReference type="EC" id="4.2.1.59" evidence="10"/>
<evidence type="ECO:0000256" key="3">
    <source>
        <dbReference type="ARBA" id="ARBA00009174"/>
    </source>
</evidence>
<comment type="subcellular location">
    <subcellularLocation>
        <location evidence="2 10">Cytoplasm</location>
    </subcellularLocation>
</comment>
<comment type="function">
    <text evidence="9 10">Involved in unsaturated fatty acids biosynthesis. Catalyzes the dehydration of short chain beta-hydroxyacyl-ACPs and long chain saturated and unsaturated beta-hydroxyacyl-ACPs.</text>
</comment>
<evidence type="ECO:0000256" key="4">
    <source>
        <dbReference type="ARBA" id="ARBA00022490"/>
    </source>
</evidence>
<comment type="caution">
    <text evidence="11">The sequence shown here is derived from an EMBL/GenBank/DDBJ whole genome shotgun (WGS) entry which is preliminary data.</text>
</comment>
<protein>
    <recommendedName>
        <fullName evidence="10">3-hydroxyacyl-[acyl-carrier-protein] dehydratase FabZ</fullName>
        <ecNumber evidence="10">4.2.1.59</ecNumber>
    </recommendedName>
    <alternativeName>
        <fullName evidence="10">(3R)-hydroxymyristoyl-[acyl-carrier-protein] dehydratase</fullName>
        <shortName evidence="10">(3R)-hydroxymyristoyl-ACP dehydrase</shortName>
    </alternativeName>
    <alternativeName>
        <fullName evidence="10">Beta-hydroxyacyl-ACP dehydratase</fullName>
    </alternativeName>
</protein>
<dbReference type="SUPFAM" id="SSF54637">
    <property type="entry name" value="Thioesterase/thiol ester dehydrase-isomerase"/>
    <property type="match status" value="1"/>
</dbReference>
<dbReference type="NCBIfam" id="TIGR01750">
    <property type="entry name" value="fabZ"/>
    <property type="match status" value="1"/>
</dbReference>
<organism evidence="11 12">
    <name type="scientific">Weissella viridescens</name>
    <name type="common">Lactobacillus viridescens</name>
    <dbReference type="NCBI Taxonomy" id="1629"/>
    <lineage>
        <taxon>Bacteria</taxon>
        <taxon>Bacillati</taxon>
        <taxon>Bacillota</taxon>
        <taxon>Bacilli</taxon>
        <taxon>Lactobacillales</taxon>
        <taxon>Lactobacillaceae</taxon>
        <taxon>Weissella</taxon>
    </lineage>
</organism>
<dbReference type="GO" id="GO:0016020">
    <property type="term" value="C:membrane"/>
    <property type="evidence" value="ECO:0007669"/>
    <property type="project" value="GOC"/>
</dbReference>
<dbReference type="FunFam" id="3.10.129.10:FF:000001">
    <property type="entry name" value="3-hydroxyacyl-[acyl-carrier-protein] dehydratase FabZ"/>
    <property type="match status" value="1"/>
</dbReference>
<dbReference type="EMBL" id="JQBM01000003">
    <property type="protein sequence ID" value="KRN46145.1"/>
    <property type="molecule type" value="Genomic_DNA"/>
</dbReference>
<proteinExistence type="inferred from homology"/>
<dbReference type="HAMAP" id="MF_00406">
    <property type="entry name" value="FabZ"/>
    <property type="match status" value="1"/>
</dbReference>
<evidence type="ECO:0000256" key="5">
    <source>
        <dbReference type="ARBA" id="ARBA00022516"/>
    </source>
</evidence>
<dbReference type="PANTHER" id="PTHR30272:SF1">
    <property type="entry name" value="3-HYDROXYACYL-[ACYL-CARRIER-PROTEIN] DEHYDRATASE"/>
    <property type="match status" value="1"/>
</dbReference>
<dbReference type="GO" id="GO:0005737">
    <property type="term" value="C:cytoplasm"/>
    <property type="evidence" value="ECO:0007669"/>
    <property type="project" value="UniProtKB-SubCell"/>
</dbReference>
<dbReference type="Proteomes" id="UP000051992">
    <property type="component" value="Unassembled WGS sequence"/>
</dbReference>
<reference evidence="11 12" key="1">
    <citation type="journal article" date="2015" name="Genome Announc.">
        <title>Expanding the biotechnology potential of lactobacilli through comparative genomics of 213 strains and associated genera.</title>
        <authorList>
            <person name="Sun Z."/>
            <person name="Harris H.M."/>
            <person name="McCann A."/>
            <person name="Guo C."/>
            <person name="Argimon S."/>
            <person name="Zhang W."/>
            <person name="Yang X."/>
            <person name="Jeffery I.B."/>
            <person name="Cooney J.C."/>
            <person name="Kagawa T.F."/>
            <person name="Liu W."/>
            <person name="Song Y."/>
            <person name="Salvetti E."/>
            <person name="Wrobel A."/>
            <person name="Rasinkangas P."/>
            <person name="Parkhill J."/>
            <person name="Rea M.C."/>
            <person name="O'Sullivan O."/>
            <person name="Ritari J."/>
            <person name="Douillard F.P."/>
            <person name="Paul Ross R."/>
            <person name="Yang R."/>
            <person name="Briner A.E."/>
            <person name="Felis G.E."/>
            <person name="de Vos W.M."/>
            <person name="Barrangou R."/>
            <person name="Klaenhammer T.R."/>
            <person name="Caufield P.W."/>
            <person name="Cui Y."/>
            <person name="Zhang H."/>
            <person name="O'Toole P.W."/>
        </authorList>
    </citation>
    <scope>NUCLEOTIDE SEQUENCE [LARGE SCALE GENOMIC DNA]</scope>
    <source>
        <strain evidence="11 12">DSM 20410</strain>
    </source>
</reference>
<dbReference type="InterPro" id="IPR013114">
    <property type="entry name" value="FabA_FabZ"/>
</dbReference>
<keyword evidence="12" id="KW-1185">Reference proteome</keyword>
<dbReference type="GO" id="GO:0009245">
    <property type="term" value="P:lipid A biosynthetic process"/>
    <property type="evidence" value="ECO:0007669"/>
    <property type="project" value="UniProtKB-UniRule"/>
</dbReference>
<name>A0A0R2GZJ7_WEIVI</name>
<keyword evidence="8 10" id="KW-0456">Lyase</keyword>
<comment type="similarity">
    <text evidence="3 10">Belongs to the thioester dehydratase family. FabZ subfamily.</text>
</comment>
<feature type="active site" evidence="10">
    <location>
        <position position="49"/>
    </location>
</feature>
<dbReference type="InterPro" id="IPR029069">
    <property type="entry name" value="HotDog_dom_sf"/>
</dbReference>
<comment type="catalytic activity">
    <reaction evidence="1 10">
        <text>a (3R)-hydroxyacyl-[ACP] = a (2E)-enoyl-[ACP] + H2O</text>
        <dbReference type="Rhea" id="RHEA:13097"/>
        <dbReference type="Rhea" id="RHEA-COMP:9925"/>
        <dbReference type="Rhea" id="RHEA-COMP:9945"/>
        <dbReference type="ChEBI" id="CHEBI:15377"/>
        <dbReference type="ChEBI" id="CHEBI:78784"/>
        <dbReference type="ChEBI" id="CHEBI:78827"/>
        <dbReference type="EC" id="4.2.1.59"/>
    </reaction>
</comment>
<evidence type="ECO:0000256" key="9">
    <source>
        <dbReference type="ARBA" id="ARBA00025049"/>
    </source>
</evidence>